<dbReference type="AlphaFoldDB" id="A0AAW1HJZ9"/>
<reference evidence="1" key="1">
    <citation type="submission" date="2024-03" db="EMBL/GenBank/DDBJ databases">
        <title>WGS assembly of Saponaria officinalis var. Norfolk2.</title>
        <authorList>
            <person name="Jenkins J."/>
            <person name="Shu S."/>
            <person name="Grimwood J."/>
            <person name="Barry K."/>
            <person name="Goodstein D."/>
            <person name="Schmutz J."/>
            <person name="Leebens-Mack J."/>
            <person name="Osbourn A."/>
        </authorList>
    </citation>
    <scope>NUCLEOTIDE SEQUENCE [LARGE SCALE GENOMIC DNA]</scope>
    <source>
        <strain evidence="1">JIC</strain>
    </source>
</reference>
<evidence type="ECO:0000313" key="1">
    <source>
        <dbReference type="EMBL" id="KAK9676672.1"/>
    </source>
</evidence>
<dbReference type="PANTHER" id="PTHR33116:SF84">
    <property type="entry name" value="RNA-DIRECTED DNA POLYMERASE"/>
    <property type="match status" value="1"/>
</dbReference>
<gene>
    <name evidence="1" type="ORF">RND81_11G092500</name>
</gene>
<proteinExistence type="predicted"/>
<name>A0AAW1HJZ9_SAPOF</name>
<sequence>MVFVRGDVKSVTTVADTLKRFALVSGSSANPNKSNVYFGGVSQSVRDEILRLTGYSEGAFSFRYLEVSLNEGKLNRTHFVDLIGKVQKALNHLSTRMLSYAERIQLLNSIVFGLENYWCSTLLIPKGVVKWIQGFCRKFLWHKHSDQKRIILKSCLTSSSAHSEGGFKIKEILSWNKAFISK</sequence>
<dbReference type="PANTHER" id="PTHR33116">
    <property type="entry name" value="REVERSE TRANSCRIPTASE ZINC-BINDING DOMAIN-CONTAINING PROTEIN-RELATED-RELATED"/>
    <property type="match status" value="1"/>
</dbReference>
<protein>
    <submittedName>
        <fullName evidence="1">Uncharacterized protein</fullName>
    </submittedName>
</protein>
<accession>A0AAW1HJZ9</accession>
<organism evidence="1 2">
    <name type="scientific">Saponaria officinalis</name>
    <name type="common">Common soapwort</name>
    <name type="synonym">Lychnis saponaria</name>
    <dbReference type="NCBI Taxonomy" id="3572"/>
    <lineage>
        <taxon>Eukaryota</taxon>
        <taxon>Viridiplantae</taxon>
        <taxon>Streptophyta</taxon>
        <taxon>Embryophyta</taxon>
        <taxon>Tracheophyta</taxon>
        <taxon>Spermatophyta</taxon>
        <taxon>Magnoliopsida</taxon>
        <taxon>eudicotyledons</taxon>
        <taxon>Gunneridae</taxon>
        <taxon>Pentapetalae</taxon>
        <taxon>Caryophyllales</taxon>
        <taxon>Caryophyllaceae</taxon>
        <taxon>Caryophylleae</taxon>
        <taxon>Saponaria</taxon>
    </lineage>
</organism>
<dbReference type="Proteomes" id="UP001443914">
    <property type="component" value="Unassembled WGS sequence"/>
</dbReference>
<dbReference type="EMBL" id="JBDFQZ010000011">
    <property type="protein sequence ID" value="KAK9676672.1"/>
    <property type="molecule type" value="Genomic_DNA"/>
</dbReference>
<evidence type="ECO:0000313" key="2">
    <source>
        <dbReference type="Proteomes" id="UP001443914"/>
    </source>
</evidence>
<comment type="caution">
    <text evidence="1">The sequence shown here is derived from an EMBL/GenBank/DDBJ whole genome shotgun (WGS) entry which is preliminary data.</text>
</comment>
<keyword evidence="2" id="KW-1185">Reference proteome</keyword>